<evidence type="ECO:0000256" key="2">
    <source>
        <dbReference type="ARBA" id="ARBA00006434"/>
    </source>
</evidence>
<feature type="transmembrane region" description="Helical" evidence="14">
    <location>
        <begin position="371"/>
        <end position="390"/>
    </location>
</feature>
<feature type="transmembrane region" description="Helical" evidence="14">
    <location>
        <begin position="344"/>
        <end position="364"/>
    </location>
</feature>
<evidence type="ECO:0000256" key="12">
    <source>
        <dbReference type="ARBA" id="ARBA00033708"/>
    </source>
</evidence>
<feature type="transmembrane region" description="Helical" evidence="14">
    <location>
        <begin position="113"/>
        <end position="135"/>
    </location>
</feature>
<evidence type="ECO:0000256" key="6">
    <source>
        <dbReference type="ARBA" id="ARBA00022847"/>
    </source>
</evidence>
<dbReference type="EMBL" id="JAFBDR010000002">
    <property type="protein sequence ID" value="MBM7570052.1"/>
    <property type="molecule type" value="Genomic_DNA"/>
</dbReference>
<sequence>MGIGIGIVSLLARWITGNTIFSSPEAIIKYGIFGGIGYALMGVIALMVFGKLGLIARKDYPGGKTLGDYLYYKLHPAGYWLMIGILIILSISCLIGQGIGAGILLNIFFDMPLLIGLIFSILFCIVYAGIGGAVWIQRLEGFQVFFIFTAAIFIPVYYFIQEGVENIYLGIQLYHPYLLILNNYESLFYVFTGMIIGFGQIISDLVTWQRLYMIKKKKVIPTFLLAGLIWFAFPLAFSSFFMIVIFTGGFDGTYSLWLELSQKLNSSSLLITIFFLCAFSAITSTYGAVLHSLIGLIVKNVYQIRKPYVGEKEKIKTGHTLSLFIGGLSITFILLFDIKNIKFLFFFGDIFAAIIAPILVIIFSRGKVDNFIPFSSLIGFGVGYCSQLFVGELYSVWISAATSFLSILVYILFKKANKVFKSV</sequence>
<evidence type="ECO:0000256" key="3">
    <source>
        <dbReference type="ARBA" id="ARBA00022448"/>
    </source>
</evidence>
<keyword evidence="6" id="KW-0769">Symport</keyword>
<keyword evidence="11" id="KW-0739">Sodium transport</keyword>
<evidence type="ECO:0000256" key="5">
    <source>
        <dbReference type="ARBA" id="ARBA00022692"/>
    </source>
</evidence>
<keyword evidence="10 14" id="KW-0472">Membrane</keyword>
<feature type="transmembrane region" description="Helical" evidence="14">
    <location>
        <begin position="142"/>
        <end position="160"/>
    </location>
</feature>
<evidence type="ECO:0000256" key="8">
    <source>
        <dbReference type="ARBA" id="ARBA00023053"/>
    </source>
</evidence>
<gene>
    <name evidence="15" type="ORF">JOC48_000530</name>
</gene>
<evidence type="ECO:0000256" key="11">
    <source>
        <dbReference type="ARBA" id="ARBA00023201"/>
    </source>
</evidence>
<feature type="transmembrane region" description="Helical" evidence="14">
    <location>
        <begin position="219"/>
        <end position="249"/>
    </location>
</feature>
<dbReference type="PROSITE" id="PS50283">
    <property type="entry name" value="NA_SOLUT_SYMP_3"/>
    <property type="match status" value="1"/>
</dbReference>
<dbReference type="InterPro" id="IPR001734">
    <property type="entry name" value="Na/solute_symporter"/>
</dbReference>
<keyword evidence="7 14" id="KW-1133">Transmembrane helix</keyword>
<dbReference type="Pfam" id="PF00474">
    <property type="entry name" value="SSF"/>
    <property type="match status" value="1"/>
</dbReference>
<keyword evidence="5 14" id="KW-0812">Transmembrane</keyword>
<comment type="similarity">
    <text evidence="2 13">Belongs to the sodium:solute symporter (SSF) (TC 2.A.21) family.</text>
</comment>
<evidence type="ECO:0000256" key="1">
    <source>
        <dbReference type="ARBA" id="ARBA00004651"/>
    </source>
</evidence>
<comment type="caution">
    <text evidence="15">The sequence shown here is derived from an EMBL/GenBank/DDBJ whole genome shotgun (WGS) entry which is preliminary data.</text>
</comment>
<keyword evidence="8" id="KW-0915">Sodium</keyword>
<feature type="transmembrane region" description="Helical" evidence="14">
    <location>
        <begin position="269"/>
        <end position="298"/>
    </location>
</feature>
<dbReference type="PANTHER" id="PTHR48086:SF3">
    <property type="entry name" value="SODIUM_PROLINE SYMPORTER"/>
    <property type="match status" value="1"/>
</dbReference>
<name>A0ABS2MVX2_9BACI</name>
<protein>
    <submittedName>
        <fullName evidence="15">Na+/proline symporter</fullName>
    </submittedName>
</protein>
<evidence type="ECO:0000256" key="7">
    <source>
        <dbReference type="ARBA" id="ARBA00022989"/>
    </source>
</evidence>
<feature type="transmembrane region" description="Helical" evidence="14">
    <location>
        <begin position="187"/>
        <end position="207"/>
    </location>
</feature>
<keyword evidence="4" id="KW-1003">Cell membrane</keyword>
<keyword evidence="16" id="KW-1185">Reference proteome</keyword>
<evidence type="ECO:0000256" key="4">
    <source>
        <dbReference type="ARBA" id="ARBA00022475"/>
    </source>
</evidence>
<dbReference type="Proteomes" id="UP001296943">
    <property type="component" value="Unassembled WGS sequence"/>
</dbReference>
<evidence type="ECO:0000256" key="14">
    <source>
        <dbReference type="SAM" id="Phobius"/>
    </source>
</evidence>
<comment type="catalytic activity">
    <reaction evidence="12">
        <text>L-proline(in) + Na(+)(in) = L-proline(out) + Na(+)(out)</text>
        <dbReference type="Rhea" id="RHEA:28967"/>
        <dbReference type="ChEBI" id="CHEBI:29101"/>
        <dbReference type="ChEBI" id="CHEBI:60039"/>
    </reaction>
</comment>
<evidence type="ECO:0000256" key="10">
    <source>
        <dbReference type="ARBA" id="ARBA00023136"/>
    </source>
</evidence>
<dbReference type="PANTHER" id="PTHR48086">
    <property type="entry name" value="SODIUM/PROLINE SYMPORTER-RELATED"/>
    <property type="match status" value="1"/>
</dbReference>
<feature type="transmembrane region" description="Helical" evidence="14">
    <location>
        <begin position="79"/>
        <end position="107"/>
    </location>
</feature>
<keyword evidence="3" id="KW-0813">Transport</keyword>
<accession>A0ABS2MVX2</accession>
<reference evidence="15 16" key="1">
    <citation type="submission" date="2021-01" db="EMBL/GenBank/DDBJ databases">
        <title>Genomic Encyclopedia of Type Strains, Phase IV (KMG-IV): sequencing the most valuable type-strain genomes for metagenomic binning, comparative biology and taxonomic classification.</title>
        <authorList>
            <person name="Goeker M."/>
        </authorList>
    </citation>
    <scope>NUCLEOTIDE SEQUENCE [LARGE SCALE GENOMIC DNA]</scope>
    <source>
        <strain evidence="15 16">DSM 23711</strain>
    </source>
</reference>
<feature type="transmembrane region" description="Helical" evidence="14">
    <location>
        <begin position="319"/>
        <end position="338"/>
    </location>
</feature>
<evidence type="ECO:0000256" key="9">
    <source>
        <dbReference type="ARBA" id="ARBA00023065"/>
    </source>
</evidence>
<evidence type="ECO:0000313" key="16">
    <source>
        <dbReference type="Proteomes" id="UP001296943"/>
    </source>
</evidence>
<feature type="transmembrane region" description="Helical" evidence="14">
    <location>
        <begin position="27"/>
        <end position="49"/>
    </location>
</feature>
<proteinExistence type="inferred from homology"/>
<dbReference type="InterPro" id="IPR050277">
    <property type="entry name" value="Sodium:Solute_Symporter"/>
</dbReference>
<comment type="subcellular location">
    <subcellularLocation>
        <location evidence="1">Cell membrane</location>
        <topology evidence="1">Multi-pass membrane protein</topology>
    </subcellularLocation>
</comment>
<feature type="transmembrane region" description="Helical" evidence="14">
    <location>
        <begin position="396"/>
        <end position="413"/>
    </location>
</feature>
<organism evidence="15 16">
    <name type="scientific">Aquibacillus albus</name>
    <dbReference type="NCBI Taxonomy" id="1168171"/>
    <lineage>
        <taxon>Bacteria</taxon>
        <taxon>Bacillati</taxon>
        <taxon>Bacillota</taxon>
        <taxon>Bacilli</taxon>
        <taxon>Bacillales</taxon>
        <taxon>Bacillaceae</taxon>
        <taxon>Aquibacillus</taxon>
    </lineage>
</organism>
<dbReference type="Gene3D" id="1.20.1730.10">
    <property type="entry name" value="Sodium/glucose cotransporter"/>
    <property type="match status" value="1"/>
</dbReference>
<evidence type="ECO:0000313" key="15">
    <source>
        <dbReference type="EMBL" id="MBM7570052.1"/>
    </source>
</evidence>
<dbReference type="InterPro" id="IPR038377">
    <property type="entry name" value="Na/Glc_symporter_sf"/>
</dbReference>
<evidence type="ECO:0000256" key="13">
    <source>
        <dbReference type="RuleBase" id="RU362091"/>
    </source>
</evidence>
<keyword evidence="9" id="KW-0406">Ion transport</keyword>